<accession>A0A1B1N642</accession>
<evidence type="ECO:0000256" key="4">
    <source>
        <dbReference type="ARBA" id="ARBA00022692"/>
    </source>
</evidence>
<feature type="transmembrane region" description="Helical" evidence="7">
    <location>
        <begin position="369"/>
        <end position="388"/>
    </location>
</feature>
<evidence type="ECO:0000256" key="2">
    <source>
        <dbReference type="ARBA" id="ARBA00022448"/>
    </source>
</evidence>
<proteinExistence type="predicted"/>
<dbReference type="InterPro" id="IPR020846">
    <property type="entry name" value="MFS_dom"/>
</dbReference>
<dbReference type="GO" id="GO:0005886">
    <property type="term" value="C:plasma membrane"/>
    <property type="evidence" value="ECO:0007669"/>
    <property type="project" value="UniProtKB-SubCell"/>
</dbReference>
<evidence type="ECO:0000313" key="9">
    <source>
        <dbReference type="EMBL" id="ANS76911.1"/>
    </source>
</evidence>
<dbReference type="KEGG" id="pyg:AWM70_21925"/>
<comment type="subcellular location">
    <subcellularLocation>
        <location evidence="1">Cell membrane</location>
        <topology evidence="1">Multi-pass membrane protein</topology>
    </subcellularLocation>
</comment>
<feature type="transmembrane region" description="Helical" evidence="7">
    <location>
        <begin position="276"/>
        <end position="295"/>
    </location>
</feature>
<evidence type="ECO:0000256" key="1">
    <source>
        <dbReference type="ARBA" id="ARBA00004651"/>
    </source>
</evidence>
<gene>
    <name evidence="9" type="ORF">AWM70_21925</name>
</gene>
<dbReference type="PANTHER" id="PTHR43266">
    <property type="entry name" value="MACROLIDE-EFFLUX PROTEIN"/>
    <property type="match status" value="1"/>
</dbReference>
<keyword evidence="2" id="KW-0813">Transport</keyword>
<keyword evidence="6 7" id="KW-0472">Membrane</keyword>
<keyword evidence="4 7" id="KW-0812">Transmembrane</keyword>
<feature type="transmembrane region" description="Helical" evidence="7">
    <location>
        <begin position="394"/>
        <end position="421"/>
    </location>
</feature>
<feature type="transmembrane region" description="Helical" evidence="7">
    <location>
        <begin position="337"/>
        <end position="357"/>
    </location>
</feature>
<dbReference type="PROSITE" id="PS50850">
    <property type="entry name" value="MFS"/>
    <property type="match status" value="1"/>
</dbReference>
<protein>
    <submittedName>
        <fullName evidence="9">MFS transporter</fullName>
    </submittedName>
</protein>
<dbReference type="RefSeq" id="WP_068700011.1">
    <property type="nucleotide sequence ID" value="NZ_CP014167.1"/>
</dbReference>
<evidence type="ECO:0000256" key="6">
    <source>
        <dbReference type="ARBA" id="ARBA00023136"/>
    </source>
</evidence>
<reference evidence="9 10" key="1">
    <citation type="submission" date="2016-01" db="EMBL/GenBank/DDBJ databases">
        <title>Complete Genome Sequence of Paenibacillus yonginensis DCY84, a novel Plant Growth-Promoting Bacteria with Elicitation of Induced Systemic Resistance.</title>
        <authorList>
            <person name="Kim Y.J."/>
            <person name="Yang D.C."/>
            <person name="Sukweenadhi J."/>
        </authorList>
    </citation>
    <scope>NUCLEOTIDE SEQUENCE [LARGE SCALE GENOMIC DNA]</scope>
    <source>
        <strain evidence="9 10">DCY84</strain>
    </source>
</reference>
<evidence type="ECO:0000256" key="7">
    <source>
        <dbReference type="SAM" id="Phobius"/>
    </source>
</evidence>
<evidence type="ECO:0000259" key="8">
    <source>
        <dbReference type="PROSITE" id="PS50850"/>
    </source>
</evidence>
<dbReference type="EMBL" id="CP014167">
    <property type="protein sequence ID" value="ANS76911.1"/>
    <property type="molecule type" value="Genomic_DNA"/>
</dbReference>
<feature type="transmembrane region" description="Helical" evidence="7">
    <location>
        <begin position="52"/>
        <end position="73"/>
    </location>
</feature>
<organism evidence="9 10">
    <name type="scientific">Paenibacillus yonginensis</name>
    <dbReference type="NCBI Taxonomy" id="1462996"/>
    <lineage>
        <taxon>Bacteria</taxon>
        <taxon>Bacillati</taxon>
        <taxon>Bacillota</taxon>
        <taxon>Bacilli</taxon>
        <taxon>Bacillales</taxon>
        <taxon>Paenibacillaceae</taxon>
        <taxon>Paenibacillus</taxon>
    </lineage>
</organism>
<dbReference type="OrthoDB" id="9775268at2"/>
<keyword evidence="5 7" id="KW-1133">Transmembrane helix</keyword>
<dbReference type="CDD" id="cd06173">
    <property type="entry name" value="MFS_MefA_like"/>
    <property type="match status" value="1"/>
</dbReference>
<name>A0A1B1N642_9BACL</name>
<dbReference type="PANTHER" id="PTHR43266:SF2">
    <property type="entry name" value="MAJOR FACILITATOR SUPERFAMILY (MFS) PROFILE DOMAIN-CONTAINING PROTEIN"/>
    <property type="match status" value="1"/>
</dbReference>
<feature type="transmembrane region" description="Helical" evidence="7">
    <location>
        <begin position="85"/>
        <end position="103"/>
    </location>
</feature>
<evidence type="ECO:0000256" key="5">
    <source>
        <dbReference type="ARBA" id="ARBA00022989"/>
    </source>
</evidence>
<evidence type="ECO:0000256" key="3">
    <source>
        <dbReference type="ARBA" id="ARBA00022475"/>
    </source>
</evidence>
<sequence>MNNHVRETAEQPLLKNKTYLSLLGSQIVSNLGEWLTILAILTLVGLKWDATPWQITGVTLCMLLPVLLGGPLAGMLADRVERKQIMIWADIIRIFVVLGMAFAQELWQMYLLLITKSVFDVMFGPAKSGKIKEIVPRSQLEQAVSYSAIIEQSAKIAGPALGGLLTAVFGLQACFMLNALTFLISALFLFRVPSRSRLPLIAGEEQGASPEGGQETKSSAKQGFFKELAAGIQTIAAIPVLAYGLLALAMVLAVLQIADSQTIVLFRDIKNMPDDMLGWCIALSGVGTLAAAVVVRLLKSWSPLAKMGTGSAVMGIMFYAASVVAQNGDFGTMLGKLSMMLSFMIVGLGAGMTFIPFQAELQKRTPERLTGRVFGTVNSILSSASLIGPLLGGYLVTTFGAFAAFRLSGGLVALLGLLLLCTKVVIMKRDRLVHADA</sequence>
<feature type="transmembrane region" description="Helical" evidence="7">
    <location>
        <begin position="307"/>
        <end position="325"/>
    </location>
</feature>
<dbReference type="AlphaFoldDB" id="A0A1B1N642"/>
<dbReference type="STRING" id="1462996.AWM70_21925"/>
<feature type="domain" description="Major facilitator superfamily (MFS) profile" evidence="8">
    <location>
        <begin position="18"/>
        <end position="427"/>
    </location>
</feature>
<feature type="transmembrane region" description="Helical" evidence="7">
    <location>
        <begin position="20"/>
        <end position="46"/>
    </location>
</feature>
<dbReference type="Proteomes" id="UP000092573">
    <property type="component" value="Chromosome"/>
</dbReference>
<dbReference type="PRINTS" id="PR01988">
    <property type="entry name" value="EXPORTERBACE"/>
</dbReference>
<dbReference type="SUPFAM" id="SSF103473">
    <property type="entry name" value="MFS general substrate transporter"/>
    <property type="match status" value="1"/>
</dbReference>
<evidence type="ECO:0000313" key="10">
    <source>
        <dbReference type="Proteomes" id="UP000092573"/>
    </source>
</evidence>
<keyword evidence="3" id="KW-1003">Cell membrane</keyword>
<feature type="transmembrane region" description="Helical" evidence="7">
    <location>
        <begin position="169"/>
        <end position="190"/>
    </location>
</feature>
<dbReference type="InterPro" id="IPR011701">
    <property type="entry name" value="MFS"/>
</dbReference>
<dbReference type="GO" id="GO:0022857">
    <property type="term" value="F:transmembrane transporter activity"/>
    <property type="evidence" value="ECO:0007669"/>
    <property type="project" value="InterPro"/>
</dbReference>
<keyword evidence="10" id="KW-1185">Reference proteome</keyword>
<dbReference type="InterPro" id="IPR022324">
    <property type="entry name" value="Bacilysin_exporter_BacE_put"/>
</dbReference>
<feature type="transmembrane region" description="Helical" evidence="7">
    <location>
        <begin position="235"/>
        <end position="256"/>
    </location>
</feature>
<dbReference type="Pfam" id="PF07690">
    <property type="entry name" value="MFS_1"/>
    <property type="match status" value="1"/>
</dbReference>
<dbReference type="Gene3D" id="1.20.1250.20">
    <property type="entry name" value="MFS general substrate transporter like domains"/>
    <property type="match status" value="1"/>
</dbReference>
<dbReference type="InterPro" id="IPR036259">
    <property type="entry name" value="MFS_trans_sf"/>
</dbReference>